<dbReference type="AlphaFoldDB" id="A0A3D8LBV9"/>
<feature type="transmembrane region" description="Helical" evidence="9">
    <location>
        <begin position="276"/>
        <end position="297"/>
    </location>
</feature>
<dbReference type="GO" id="GO:0140359">
    <property type="term" value="F:ABC-type transporter activity"/>
    <property type="evidence" value="ECO:0007669"/>
    <property type="project" value="InterPro"/>
</dbReference>
<feature type="transmembrane region" description="Helical" evidence="9">
    <location>
        <begin position="78"/>
        <end position="98"/>
    </location>
</feature>
<dbReference type="RefSeq" id="WP_115565989.1">
    <property type="nucleotide sequence ID" value="NZ_QRGR01000012.1"/>
</dbReference>
<dbReference type="PROSITE" id="PS51012">
    <property type="entry name" value="ABC_TM2"/>
    <property type="match status" value="1"/>
</dbReference>
<feature type="transmembrane region" description="Helical" evidence="9">
    <location>
        <begin position="148"/>
        <end position="175"/>
    </location>
</feature>
<dbReference type="InterPro" id="IPR000412">
    <property type="entry name" value="ABC_2_transport"/>
</dbReference>
<evidence type="ECO:0000256" key="1">
    <source>
        <dbReference type="ARBA" id="ARBA00004429"/>
    </source>
</evidence>
<sequence>MSTTTTKKLVEKKESLDFTEDSISKEAHEEENWTLVIEPSSGLFDLKLKEVWRYRDLLQMFVRRDFVAVYKQTVLGPIWFFLQPLLTTITFTIVFGRIAGMSTGGVPPLLFYMAGITCWNYFSSCLTATSSTFRSNSGIFGKVYFPRLITPLAIVVSNMLKFGVQFLLFLAFMLYFLLEGTPIQPNLLLLLIPFLIIIMALLALGSGMIISALTTKYRDLQFLIGFAVQLGMYASAVIYPIAEVPQKYQLFIMANPMSGIIETFRLAFLGNGEFEWFYFLYPLTFSIFIFLLGVIIFNKVEKSFMDTV</sequence>
<proteinExistence type="inferred from homology"/>
<dbReference type="GO" id="GO:0015920">
    <property type="term" value="P:lipopolysaccharide transport"/>
    <property type="evidence" value="ECO:0007669"/>
    <property type="project" value="TreeGrafter"/>
</dbReference>
<comment type="caution">
    <text evidence="11">The sequence shown here is derived from an EMBL/GenBank/DDBJ whole genome shotgun (WGS) entry which is preliminary data.</text>
</comment>
<feature type="transmembrane region" description="Helical" evidence="9">
    <location>
        <begin position="110"/>
        <end position="128"/>
    </location>
</feature>
<dbReference type="InterPro" id="IPR047817">
    <property type="entry name" value="ABC2_TM_bact-type"/>
</dbReference>
<feature type="domain" description="ABC transmembrane type-2" evidence="10">
    <location>
        <begin position="75"/>
        <end position="300"/>
    </location>
</feature>
<evidence type="ECO:0000313" key="11">
    <source>
        <dbReference type="EMBL" id="RDV14877.1"/>
    </source>
</evidence>
<dbReference type="GO" id="GO:0043190">
    <property type="term" value="C:ATP-binding cassette (ABC) transporter complex"/>
    <property type="evidence" value="ECO:0007669"/>
    <property type="project" value="InterPro"/>
</dbReference>
<accession>A0A3D8LBV9</accession>
<keyword evidence="12" id="KW-1185">Reference proteome</keyword>
<evidence type="ECO:0000256" key="4">
    <source>
        <dbReference type="ARBA" id="ARBA00022475"/>
    </source>
</evidence>
<keyword evidence="5" id="KW-0997">Cell inner membrane</keyword>
<gene>
    <name evidence="11" type="ORF">DXT99_13030</name>
</gene>
<comment type="subcellular location">
    <subcellularLocation>
        <location evidence="1">Cell inner membrane</location>
        <topology evidence="1">Multi-pass membrane protein</topology>
    </subcellularLocation>
    <subcellularLocation>
        <location evidence="9">Cell membrane</location>
        <topology evidence="9">Multi-pass membrane protein</topology>
    </subcellularLocation>
</comment>
<dbReference type="PANTHER" id="PTHR30413">
    <property type="entry name" value="INNER MEMBRANE TRANSPORT PERMEASE"/>
    <property type="match status" value="1"/>
</dbReference>
<keyword evidence="6 9" id="KW-0812">Transmembrane</keyword>
<keyword evidence="4 9" id="KW-1003">Cell membrane</keyword>
<dbReference type="InterPro" id="IPR013525">
    <property type="entry name" value="ABC2_TM"/>
</dbReference>
<comment type="similarity">
    <text evidence="2 9">Belongs to the ABC-2 integral membrane protein family.</text>
</comment>
<dbReference type="PRINTS" id="PR00164">
    <property type="entry name" value="ABC2TRNSPORT"/>
</dbReference>
<keyword evidence="8 9" id="KW-0472">Membrane</keyword>
<evidence type="ECO:0000256" key="3">
    <source>
        <dbReference type="ARBA" id="ARBA00022448"/>
    </source>
</evidence>
<reference evidence="12" key="1">
    <citation type="submission" date="2018-08" db="EMBL/GenBank/DDBJ databases">
        <authorList>
            <person name="Liu Z.-W."/>
            <person name="Du Z.-J."/>
        </authorList>
    </citation>
    <scope>NUCLEOTIDE SEQUENCE [LARGE SCALE GENOMIC DNA]</scope>
    <source>
        <strain evidence="12">H4X</strain>
    </source>
</reference>
<dbReference type="OrthoDB" id="9786910at2"/>
<dbReference type="Proteomes" id="UP000256708">
    <property type="component" value="Unassembled WGS sequence"/>
</dbReference>
<evidence type="ECO:0000256" key="8">
    <source>
        <dbReference type="ARBA" id="ARBA00023136"/>
    </source>
</evidence>
<dbReference type="EMBL" id="QRGR01000012">
    <property type="protein sequence ID" value="RDV14877.1"/>
    <property type="molecule type" value="Genomic_DNA"/>
</dbReference>
<name>A0A3D8LBV9_9BACT</name>
<evidence type="ECO:0000256" key="6">
    <source>
        <dbReference type="ARBA" id="ARBA00022692"/>
    </source>
</evidence>
<dbReference type="PANTHER" id="PTHR30413:SF8">
    <property type="entry name" value="TRANSPORT PERMEASE PROTEIN"/>
    <property type="match status" value="1"/>
</dbReference>
<keyword evidence="3 9" id="KW-0813">Transport</keyword>
<evidence type="ECO:0000259" key="10">
    <source>
        <dbReference type="PROSITE" id="PS51012"/>
    </source>
</evidence>
<keyword evidence="7 9" id="KW-1133">Transmembrane helix</keyword>
<evidence type="ECO:0000256" key="7">
    <source>
        <dbReference type="ARBA" id="ARBA00022989"/>
    </source>
</evidence>
<evidence type="ECO:0000256" key="5">
    <source>
        <dbReference type="ARBA" id="ARBA00022519"/>
    </source>
</evidence>
<organism evidence="11 12">
    <name type="scientific">Pontibacter diazotrophicus</name>
    <dbReference type="NCBI Taxonomy" id="1400979"/>
    <lineage>
        <taxon>Bacteria</taxon>
        <taxon>Pseudomonadati</taxon>
        <taxon>Bacteroidota</taxon>
        <taxon>Cytophagia</taxon>
        <taxon>Cytophagales</taxon>
        <taxon>Hymenobacteraceae</taxon>
        <taxon>Pontibacter</taxon>
    </lineage>
</organism>
<protein>
    <recommendedName>
        <fullName evidence="9">Transport permease protein</fullName>
    </recommendedName>
</protein>
<feature type="transmembrane region" description="Helical" evidence="9">
    <location>
        <begin position="187"/>
        <end position="210"/>
    </location>
</feature>
<evidence type="ECO:0000313" key="12">
    <source>
        <dbReference type="Proteomes" id="UP000256708"/>
    </source>
</evidence>
<evidence type="ECO:0000256" key="9">
    <source>
        <dbReference type="RuleBase" id="RU361157"/>
    </source>
</evidence>
<feature type="transmembrane region" description="Helical" evidence="9">
    <location>
        <begin position="222"/>
        <end position="242"/>
    </location>
</feature>
<evidence type="ECO:0000256" key="2">
    <source>
        <dbReference type="ARBA" id="ARBA00007783"/>
    </source>
</evidence>
<dbReference type="Pfam" id="PF01061">
    <property type="entry name" value="ABC2_membrane"/>
    <property type="match status" value="1"/>
</dbReference>